<keyword evidence="1" id="KW-0472">Membrane</keyword>
<accession>A0A1I4K768</accession>
<keyword evidence="1" id="KW-1133">Transmembrane helix</keyword>
<dbReference type="AlphaFoldDB" id="A0A1I4K768"/>
<dbReference type="STRING" id="266892.SAMN04488054_104149"/>
<feature type="domain" description="VanZ-like" evidence="2">
    <location>
        <begin position="28"/>
        <end position="156"/>
    </location>
</feature>
<dbReference type="PANTHER" id="PTHR36834">
    <property type="entry name" value="MEMBRANE PROTEIN-RELATED"/>
    <property type="match status" value="1"/>
</dbReference>
<keyword evidence="4" id="KW-1185">Reference proteome</keyword>
<proteinExistence type="predicted"/>
<name>A0A1I4K768_9BACI</name>
<dbReference type="Pfam" id="PF04892">
    <property type="entry name" value="VanZ"/>
    <property type="match status" value="1"/>
</dbReference>
<reference evidence="3 4" key="1">
    <citation type="submission" date="2016-10" db="EMBL/GenBank/DDBJ databases">
        <authorList>
            <person name="de Groot N.N."/>
        </authorList>
    </citation>
    <scope>NUCLEOTIDE SEQUENCE [LARGE SCALE GENOMIC DNA]</scope>
    <source>
        <strain evidence="3 4">CGMCC 1.6134</strain>
    </source>
</reference>
<dbReference type="InterPro" id="IPR006976">
    <property type="entry name" value="VanZ-like"/>
</dbReference>
<sequence length="173" mass="19483">MGCLNMNNSNKTERLVLKAKPVIIILLLLYLAVLFYVTLFAWNYGSSYGPVGPGDRNYNLELFRSIYSIAVYSSDVVDPVVILGGNIVMFFPFGVLTALLLIHSKKAWWLVPGLSVLLSLFIEINQYIFTHRVANVDDVLLNTLGGITGLLLVMVVRRWLPRFRTGELQKDSM</sequence>
<evidence type="ECO:0000256" key="1">
    <source>
        <dbReference type="SAM" id="Phobius"/>
    </source>
</evidence>
<dbReference type="EMBL" id="FOTY01000004">
    <property type="protein sequence ID" value="SFL74437.1"/>
    <property type="molecule type" value="Genomic_DNA"/>
</dbReference>
<evidence type="ECO:0000259" key="2">
    <source>
        <dbReference type="Pfam" id="PF04892"/>
    </source>
</evidence>
<feature type="transmembrane region" description="Helical" evidence="1">
    <location>
        <begin position="80"/>
        <end position="102"/>
    </location>
</feature>
<protein>
    <submittedName>
        <fullName evidence="3">VanZ like family protein</fullName>
    </submittedName>
</protein>
<evidence type="ECO:0000313" key="4">
    <source>
        <dbReference type="Proteomes" id="UP000199668"/>
    </source>
</evidence>
<evidence type="ECO:0000313" key="3">
    <source>
        <dbReference type="EMBL" id="SFL74437.1"/>
    </source>
</evidence>
<feature type="transmembrane region" description="Helical" evidence="1">
    <location>
        <begin position="21"/>
        <end position="42"/>
    </location>
</feature>
<organism evidence="3 4">
    <name type="scientific">Salibacterium qingdaonense</name>
    <dbReference type="NCBI Taxonomy" id="266892"/>
    <lineage>
        <taxon>Bacteria</taxon>
        <taxon>Bacillati</taxon>
        <taxon>Bacillota</taxon>
        <taxon>Bacilli</taxon>
        <taxon>Bacillales</taxon>
        <taxon>Bacillaceae</taxon>
    </lineage>
</organism>
<dbReference type="InterPro" id="IPR053150">
    <property type="entry name" value="Teicoplanin_resist-assoc"/>
</dbReference>
<dbReference type="PANTHER" id="PTHR36834:SF1">
    <property type="entry name" value="INTEGRAL MEMBRANE PROTEIN"/>
    <property type="match status" value="1"/>
</dbReference>
<feature type="transmembrane region" description="Helical" evidence="1">
    <location>
        <begin position="109"/>
        <end position="128"/>
    </location>
</feature>
<dbReference type="Proteomes" id="UP000199668">
    <property type="component" value="Unassembled WGS sequence"/>
</dbReference>
<keyword evidence="1" id="KW-0812">Transmembrane</keyword>
<feature type="transmembrane region" description="Helical" evidence="1">
    <location>
        <begin position="140"/>
        <end position="160"/>
    </location>
</feature>
<gene>
    <name evidence="3" type="ORF">SAMN04488054_104149</name>
</gene>